<evidence type="ECO:0000313" key="3">
    <source>
        <dbReference type="Proteomes" id="UP000645257"/>
    </source>
</evidence>
<dbReference type="AlphaFoldDB" id="A0A918P362"/>
<gene>
    <name evidence="2" type="ORF">GCM10011289_19220</name>
</gene>
<evidence type="ECO:0000313" key="2">
    <source>
        <dbReference type="EMBL" id="GGY15986.1"/>
    </source>
</evidence>
<dbReference type="InterPro" id="IPR053144">
    <property type="entry name" value="Acetyltransferase_Butenolide"/>
</dbReference>
<reference evidence="2" key="2">
    <citation type="submission" date="2020-09" db="EMBL/GenBank/DDBJ databases">
        <authorList>
            <person name="Sun Q."/>
            <person name="Kim S."/>
        </authorList>
    </citation>
    <scope>NUCLEOTIDE SEQUENCE</scope>
    <source>
        <strain evidence="2">KCTC 32182</strain>
    </source>
</reference>
<dbReference type="SUPFAM" id="SSF55729">
    <property type="entry name" value="Acyl-CoA N-acyltransferases (Nat)"/>
    <property type="match status" value="1"/>
</dbReference>
<dbReference type="GO" id="GO:0016747">
    <property type="term" value="F:acyltransferase activity, transferring groups other than amino-acyl groups"/>
    <property type="evidence" value="ECO:0007669"/>
    <property type="project" value="InterPro"/>
</dbReference>
<dbReference type="InterPro" id="IPR016181">
    <property type="entry name" value="Acyl_CoA_acyltransferase"/>
</dbReference>
<reference evidence="2" key="1">
    <citation type="journal article" date="2014" name="Int. J. Syst. Evol. Microbiol.">
        <title>Complete genome sequence of Corynebacterium casei LMG S-19264T (=DSM 44701T), isolated from a smear-ripened cheese.</title>
        <authorList>
            <consortium name="US DOE Joint Genome Institute (JGI-PGF)"/>
            <person name="Walter F."/>
            <person name="Albersmeier A."/>
            <person name="Kalinowski J."/>
            <person name="Ruckert C."/>
        </authorList>
    </citation>
    <scope>NUCLEOTIDE SEQUENCE</scope>
    <source>
        <strain evidence="2">KCTC 32182</strain>
    </source>
</reference>
<dbReference type="RefSeq" id="WP_189533723.1">
    <property type="nucleotide sequence ID" value="NZ_BMYX01000009.1"/>
</dbReference>
<name>A0A918P362_9NEIS</name>
<organism evidence="2 3">
    <name type="scientific">Paludibacterium paludis</name>
    <dbReference type="NCBI Taxonomy" id="1225769"/>
    <lineage>
        <taxon>Bacteria</taxon>
        <taxon>Pseudomonadati</taxon>
        <taxon>Pseudomonadota</taxon>
        <taxon>Betaproteobacteria</taxon>
        <taxon>Neisseriales</taxon>
        <taxon>Chromobacteriaceae</taxon>
        <taxon>Paludibacterium</taxon>
    </lineage>
</organism>
<dbReference type="Gene3D" id="3.40.630.30">
    <property type="match status" value="1"/>
</dbReference>
<dbReference type="EMBL" id="BMYX01000009">
    <property type="protein sequence ID" value="GGY15986.1"/>
    <property type="molecule type" value="Genomic_DNA"/>
</dbReference>
<keyword evidence="3" id="KW-1185">Reference proteome</keyword>
<feature type="domain" description="N-acetyltransferase" evidence="1">
    <location>
        <begin position="8"/>
        <end position="142"/>
    </location>
</feature>
<dbReference type="InterPro" id="IPR000182">
    <property type="entry name" value="GNAT_dom"/>
</dbReference>
<dbReference type="PROSITE" id="PS51186">
    <property type="entry name" value="GNAT"/>
    <property type="match status" value="1"/>
</dbReference>
<evidence type="ECO:0000259" key="1">
    <source>
        <dbReference type="PROSITE" id="PS51186"/>
    </source>
</evidence>
<sequence>MSGFAVSSDPRRLDRDMIHQYLAQTSHWARGMTRTALERAIDHSLIFGVYAGSQQIGFARVVTDHATVAYLSDVFVLATWRGKGAGRLLLEAIMAHPDLQELRRFLLVSRDARPFYAKAGFTPIGHAERYMEWARSPALAVGEAA</sequence>
<dbReference type="Pfam" id="PF13673">
    <property type="entry name" value="Acetyltransf_10"/>
    <property type="match status" value="1"/>
</dbReference>
<accession>A0A918P362</accession>
<dbReference type="CDD" id="cd04301">
    <property type="entry name" value="NAT_SF"/>
    <property type="match status" value="1"/>
</dbReference>
<comment type="caution">
    <text evidence="2">The sequence shown here is derived from an EMBL/GenBank/DDBJ whole genome shotgun (WGS) entry which is preliminary data.</text>
</comment>
<dbReference type="Proteomes" id="UP000645257">
    <property type="component" value="Unassembled WGS sequence"/>
</dbReference>
<dbReference type="PANTHER" id="PTHR43233">
    <property type="entry name" value="FAMILY N-ACETYLTRANSFERASE, PUTATIVE (AFU_ORTHOLOGUE AFUA_6G03350)-RELATED"/>
    <property type="match status" value="1"/>
</dbReference>
<dbReference type="PANTHER" id="PTHR43233:SF1">
    <property type="entry name" value="FAMILY N-ACETYLTRANSFERASE, PUTATIVE (AFU_ORTHOLOGUE AFUA_6G03350)-RELATED"/>
    <property type="match status" value="1"/>
</dbReference>
<proteinExistence type="predicted"/>
<protein>
    <submittedName>
        <fullName evidence="2">N-acetyltransferase</fullName>
    </submittedName>
</protein>